<name>A0A2N9HFS4_FAGSY</name>
<dbReference type="AlphaFoldDB" id="A0A2N9HFS4"/>
<feature type="signal peptide" evidence="2">
    <location>
        <begin position="1"/>
        <end position="19"/>
    </location>
</feature>
<feature type="chain" id="PRO_5014854277" evidence="2">
    <location>
        <begin position="20"/>
        <end position="198"/>
    </location>
</feature>
<organism evidence="3">
    <name type="scientific">Fagus sylvatica</name>
    <name type="common">Beechnut</name>
    <dbReference type="NCBI Taxonomy" id="28930"/>
    <lineage>
        <taxon>Eukaryota</taxon>
        <taxon>Viridiplantae</taxon>
        <taxon>Streptophyta</taxon>
        <taxon>Embryophyta</taxon>
        <taxon>Tracheophyta</taxon>
        <taxon>Spermatophyta</taxon>
        <taxon>Magnoliopsida</taxon>
        <taxon>eudicotyledons</taxon>
        <taxon>Gunneridae</taxon>
        <taxon>Pentapetalae</taxon>
        <taxon>rosids</taxon>
        <taxon>fabids</taxon>
        <taxon>Fagales</taxon>
        <taxon>Fagaceae</taxon>
        <taxon>Fagus</taxon>
    </lineage>
</organism>
<keyword evidence="1" id="KW-0812">Transmembrane</keyword>
<keyword evidence="1" id="KW-1133">Transmembrane helix</keyword>
<reference evidence="3" key="1">
    <citation type="submission" date="2018-02" db="EMBL/GenBank/DDBJ databases">
        <authorList>
            <person name="Cohen D.B."/>
            <person name="Kent A.D."/>
        </authorList>
    </citation>
    <scope>NUCLEOTIDE SEQUENCE</scope>
</reference>
<gene>
    <name evidence="3" type="ORF">FSB_LOCUS41059</name>
</gene>
<proteinExistence type="predicted"/>
<evidence type="ECO:0000256" key="2">
    <source>
        <dbReference type="SAM" id="SignalP"/>
    </source>
</evidence>
<sequence>MVKALSARVFIRVFEVCWSLVLIPPNGGSRNHHRPVCVYSPHIVSRLPFVFGCASFHFCDSAARFLVCRARRWQRWQLSVFTFPPSYLFTFGWNFALLASLPLLLSLVCCAEKPWQRSLVPGGCSSRAPSEITLYPLTSPWAGLIIGDLWQIAPNKSWALQQTGFSCNNTVPPGPIVGYCALGFLQIMSPAFLWAYCR</sequence>
<feature type="transmembrane region" description="Helical" evidence="1">
    <location>
        <begin position="176"/>
        <end position="197"/>
    </location>
</feature>
<evidence type="ECO:0000313" key="3">
    <source>
        <dbReference type="EMBL" id="SPD13177.1"/>
    </source>
</evidence>
<protein>
    <submittedName>
        <fullName evidence="3">Uncharacterized protein</fullName>
    </submittedName>
</protein>
<evidence type="ECO:0000256" key="1">
    <source>
        <dbReference type="SAM" id="Phobius"/>
    </source>
</evidence>
<dbReference type="EMBL" id="OIVN01003724">
    <property type="protein sequence ID" value="SPD13177.1"/>
    <property type="molecule type" value="Genomic_DNA"/>
</dbReference>
<accession>A0A2N9HFS4</accession>
<keyword evidence="2" id="KW-0732">Signal</keyword>
<keyword evidence="1" id="KW-0472">Membrane</keyword>